<gene>
    <name evidence="11" type="ORF">HETSPECPRED_007500</name>
</gene>
<evidence type="ECO:0000256" key="5">
    <source>
        <dbReference type="ARBA" id="ARBA00022777"/>
    </source>
</evidence>
<dbReference type="AlphaFoldDB" id="A0A8H3FTX6"/>
<dbReference type="SUPFAM" id="SSF56112">
    <property type="entry name" value="Protein kinase-like (PK-like)"/>
    <property type="match status" value="1"/>
</dbReference>
<dbReference type="Proteomes" id="UP000664521">
    <property type="component" value="Unassembled WGS sequence"/>
</dbReference>
<comment type="catalytic activity">
    <reaction evidence="8">
        <text>L-seryl-[protein] + ATP = O-phospho-L-seryl-[protein] + ADP + H(+)</text>
        <dbReference type="Rhea" id="RHEA:17989"/>
        <dbReference type="Rhea" id="RHEA-COMP:9863"/>
        <dbReference type="Rhea" id="RHEA-COMP:11604"/>
        <dbReference type="ChEBI" id="CHEBI:15378"/>
        <dbReference type="ChEBI" id="CHEBI:29999"/>
        <dbReference type="ChEBI" id="CHEBI:30616"/>
        <dbReference type="ChEBI" id="CHEBI:83421"/>
        <dbReference type="ChEBI" id="CHEBI:456216"/>
        <dbReference type="EC" id="2.7.11.1"/>
    </reaction>
</comment>
<dbReference type="GO" id="GO:0004674">
    <property type="term" value="F:protein serine/threonine kinase activity"/>
    <property type="evidence" value="ECO:0007669"/>
    <property type="project" value="UniProtKB-KW"/>
</dbReference>
<dbReference type="InterPro" id="IPR008271">
    <property type="entry name" value="Ser/Thr_kinase_AS"/>
</dbReference>
<name>A0A8H3FTX6_9LECA</name>
<evidence type="ECO:0000313" key="11">
    <source>
        <dbReference type="EMBL" id="CAF9929925.1"/>
    </source>
</evidence>
<dbReference type="GO" id="GO:0005524">
    <property type="term" value="F:ATP binding"/>
    <property type="evidence" value="ECO:0007669"/>
    <property type="project" value="UniProtKB-KW"/>
</dbReference>
<keyword evidence="2" id="KW-0723">Serine/threonine-protein kinase</keyword>
<comment type="catalytic activity">
    <reaction evidence="7">
        <text>L-threonyl-[protein] + ATP = O-phospho-L-threonyl-[protein] + ADP + H(+)</text>
        <dbReference type="Rhea" id="RHEA:46608"/>
        <dbReference type="Rhea" id="RHEA-COMP:11060"/>
        <dbReference type="Rhea" id="RHEA-COMP:11605"/>
        <dbReference type="ChEBI" id="CHEBI:15378"/>
        <dbReference type="ChEBI" id="CHEBI:30013"/>
        <dbReference type="ChEBI" id="CHEBI:30616"/>
        <dbReference type="ChEBI" id="CHEBI:61977"/>
        <dbReference type="ChEBI" id="CHEBI:456216"/>
        <dbReference type="EC" id="2.7.11.1"/>
    </reaction>
</comment>
<keyword evidence="4" id="KW-0547">Nucleotide-binding</keyword>
<dbReference type="PROSITE" id="PS00108">
    <property type="entry name" value="PROTEIN_KINASE_ST"/>
    <property type="match status" value="1"/>
</dbReference>
<dbReference type="InterPro" id="IPR011009">
    <property type="entry name" value="Kinase-like_dom_sf"/>
</dbReference>
<dbReference type="InterPro" id="IPR000719">
    <property type="entry name" value="Prot_kinase_dom"/>
</dbReference>
<dbReference type="InterPro" id="IPR050660">
    <property type="entry name" value="NEK_Ser/Thr_kinase"/>
</dbReference>
<feature type="compositionally biased region" description="Polar residues" evidence="9">
    <location>
        <begin position="1"/>
        <end position="34"/>
    </location>
</feature>
<feature type="region of interest" description="Disordered" evidence="9">
    <location>
        <begin position="652"/>
        <end position="774"/>
    </location>
</feature>
<evidence type="ECO:0000256" key="2">
    <source>
        <dbReference type="ARBA" id="ARBA00022527"/>
    </source>
</evidence>
<feature type="compositionally biased region" description="Gly residues" evidence="9">
    <location>
        <begin position="719"/>
        <end position="756"/>
    </location>
</feature>
<reference evidence="11" key="1">
    <citation type="submission" date="2021-03" db="EMBL/GenBank/DDBJ databases">
        <authorList>
            <person name="Tagirdzhanova G."/>
        </authorList>
    </citation>
    <scope>NUCLEOTIDE SEQUENCE</scope>
</reference>
<evidence type="ECO:0000256" key="6">
    <source>
        <dbReference type="ARBA" id="ARBA00022840"/>
    </source>
</evidence>
<protein>
    <recommendedName>
        <fullName evidence="1">non-specific serine/threonine protein kinase</fullName>
        <ecNumber evidence="1">2.7.11.1</ecNumber>
    </recommendedName>
</protein>
<evidence type="ECO:0000256" key="1">
    <source>
        <dbReference type="ARBA" id="ARBA00012513"/>
    </source>
</evidence>
<evidence type="ECO:0000256" key="8">
    <source>
        <dbReference type="ARBA" id="ARBA00048679"/>
    </source>
</evidence>
<organism evidence="11 12">
    <name type="scientific">Heterodermia speciosa</name>
    <dbReference type="NCBI Taxonomy" id="116794"/>
    <lineage>
        <taxon>Eukaryota</taxon>
        <taxon>Fungi</taxon>
        <taxon>Dikarya</taxon>
        <taxon>Ascomycota</taxon>
        <taxon>Pezizomycotina</taxon>
        <taxon>Lecanoromycetes</taxon>
        <taxon>OSLEUM clade</taxon>
        <taxon>Lecanoromycetidae</taxon>
        <taxon>Caliciales</taxon>
        <taxon>Physciaceae</taxon>
        <taxon>Heterodermia</taxon>
    </lineage>
</organism>
<keyword evidence="5" id="KW-0418">Kinase</keyword>
<dbReference type="EMBL" id="CAJPDS010000053">
    <property type="protein sequence ID" value="CAF9929925.1"/>
    <property type="molecule type" value="Genomic_DNA"/>
</dbReference>
<keyword evidence="6" id="KW-0067">ATP-binding</keyword>
<dbReference type="SMART" id="SM00220">
    <property type="entry name" value="S_TKc"/>
    <property type="match status" value="1"/>
</dbReference>
<evidence type="ECO:0000313" key="12">
    <source>
        <dbReference type="Proteomes" id="UP000664521"/>
    </source>
</evidence>
<proteinExistence type="predicted"/>
<evidence type="ECO:0000256" key="4">
    <source>
        <dbReference type="ARBA" id="ARBA00022741"/>
    </source>
</evidence>
<dbReference type="PROSITE" id="PS50011">
    <property type="entry name" value="PROTEIN_KINASE_DOM"/>
    <property type="match status" value="1"/>
</dbReference>
<sequence length="820" mass="91221">MNPPNQSSGPGPRPSISNSSLTSTGLQTFTSTSSEARRNRTRQIFHEIQGVRSRRPAKKPRSWWGLRHTDPIPKIPPVFQQRLTRDNMMPSPVREYHESIRRADDGRGPGGLGWGSPVVELLQEEAVARAQGRPRLKWRLVDRIRGERWIEIWEIMPIDAGSETLRVVVKHDRVASGLLYQDYISEAEFTNRLNMAGCNEVITVIDWFHSPDLPDQIKICYEWAPFGDLEHLVDFYAAHHLIFPEAFIWHVFQCVSSALAYCHDGTNIGYRIPGWDPLIHSDLKPANIFVFDPDPKANSLYPYLKVADLGITYAVPNEAVSEYWAPRAIGLGTKGFLPPEDHERGKVHNANMQRANSRPVLQPPSPSIPCHPSIHPTPATDIWTLGLVIRRLIALIHRYIPQPLYGRLVSQGHKRPFYSPALNRLVEICMAQNPAQRPPAHRVYELCCHFSTLHREQLYARERHAREVKGKDVYLGQLLFDNDDPQRYWHDPVFKTAYQEANRGPLRDWLGIPRKSWRDLDPDRPDSATVAKGPTAEDLVVFPLEQHDESDAVENARLVLEKESHARWLADYFEAAGNLLPPRERPGSMERPDEDTVRVLTASWGNVPRARKRSVEMAERFFQEYTYERWRSENYESGDWFGSDAHYNGGGGAGAGGNAGGNNNPDDFENILESSTSSDNPQTAPQAANANARARNPDPGTGSLYGVSNDRLPADRVVGVGGPGGGHGTGGGQGAGGRQGGQGGGQGGQGGQGRQDGGQDSKAEKGRKKVAFADNVRVHVEKRFANEGEGADGDEEGEVVDSVEVTGYTRPMSGWVPGGR</sequence>
<comment type="caution">
    <text evidence="11">The sequence shown here is derived from an EMBL/GenBank/DDBJ whole genome shotgun (WGS) entry which is preliminary data.</text>
</comment>
<evidence type="ECO:0000256" key="3">
    <source>
        <dbReference type="ARBA" id="ARBA00022679"/>
    </source>
</evidence>
<accession>A0A8H3FTX6</accession>
<evidence type="ECO:0000256" key="7">
    <source>
        <dbReference type="ARBA" id="ARBA00047899"/>
    </source>
</evidence>
<feature type="domain" description="Protein kinase" evidence="10">
    <location>
        <begin position="138"/>
        <end position="452"/>
    </location>
</feature>
<evidence type="ECO:0000256" key="9">
    <source>
        <dbReference type="SAM" id="MobiDB-lite"/>
    </source>
</evidence>
<feature type="compositionally biased region" description="Low complexity" evidence="9">
    <location>
        <begin position="679"/>
        <end position="699"/>
    </location>
</feature>
<dbReference type="Pfam" id="PF00069">
    <property type="entry name" value="Pkinase"/>
    <property type="match status" value="1"/>
</dbReference>
<dbReference type="PANTHER" id="PTHR43671">
    <property type="entry name" value="SERINE/THREONINE-PROTEIN KINASE NEK"/>
    <property type="match status" value="1"/>
</dbReference>
<dbReference type="EC" id="2.7.11.1" evidence="1"/>
<dbReference type="OrthoDB" id="310217at2759"/>
<keyword evidence="3" id="KW-0808">Transferase</keyword>
<evidence type="ECO:0000259" key="10">
    <source>
        <dbReference type="PROSITE" id="PS50011"/>
    </source>
</evidence>
<feature type="compositionally biased region" description="Basic residues" evidence="9">
    <location>
        <begin position="52"/>
        <end position="61"/>
    </location>
</feature>
<dbReference type="PANTHER" id="PTHR43671:SF98">
    <property type="entry name" value="SERINE_THREONINE-PROTEIN KINASE NEK11"/>
    <property type="match status" value="1"/>
</dbReference>
<dbReference type="Gene3D" id="1.10.510.10">
    <property type="entry name" value="Transferase(Phosphotransferase) domain 1"/>
    <property type="match status" value="1"/>
</dbReference>
<keyword evidence="12" id="KW-1185">Reference proteome</keyword>
<feature type="region of interest" description="Disordered" evidence="9">
    <location>
        <begin position="1"/>
        <end position="68"/>
    </location>
</feature>